<dbReference type="PROSITE" id="PS50109">
    <property type="entry name" value="HIS_KIN"/>
    <property type="match status" value="1"/>
</dbReference>
<keyword evidence="9" id="KW-0902">Two-component regulatory system</keyword>
<dbReference type="GO" id="GO:0016020">
    <property type="term" value="C:membrane"/>
    <property type="evidence" value="ECO:0007669"/>
    <property type="project" value="UniProtKB-SubCell"/>
</dbReference>
<protein>
    <recommendedName>
        <fullName evidence="3">histidine kinase</fullName>
        <ecNumber evidence="3">2.7.13.3</ecNumber>
    </recommendedName>
</protein>
<evidence type="ECO:0000259" key="13">
    <source>
        <dbReference type="PROSITE" id="PS50109"/>
    </source>
</evidence>
<dbReference type="EMBL" id="SJFN01000022">
    <property type="protein sequence ID" value="TBW36120.1"/>
    <property type="molecule type" value="Genomic_DNA"/>
</dbReference>
<dbReference type="InterPro" id="IPR005467">
    <property type="entry name" value="His_kinase_dom"/>
</dbReference>
<evidence type="ECO:0000256" key="9">
    <source>
        <dbReference type="ARBA" id="ARBA00023012"/>
    </source>
</evidence>
<evidence type="ECO:0000256" key="3">
    <source>
        <dbReference type="ARBA" id="ARBA00012438"/>
    </source>
</evidence>
<dbReference type="Pfam" id="PF00512">
    <property type="entry name" value="HisKA"/>
    <property type="match status" value="1"/>
</dbReference>
<dbReference type="CDD" id="cd16922">
    <property type="entry name" value="HATPase_EvgS-ArcB-TorS-like"/>
    <property type="match status" value="1"/>
</dbReference>
<comment type="catalytic activity">
    <reaction evidence="1">
        <text>ATP + protein L-histidine = ADP + protein N-phospho-L-histidine.</text>
        <dbReference type="EC" id="2.7.13.3"/>
    </reaction>
</comment>
<evidence type="ECO:0000256" key="11">
    <source>
        <dbReference type="ARBA" id="ARBA00023306"/>
    </source>
</evidence>
<dbReference type="InterPro" id="IPR003661">
    <property type="entry name" value="HisK_dim/P_dom"/>
</dbReference>
<dbReference type="FunFam" id="3.30.565.10:FF:000010">
    <property type="entry name" value="Sensor histidine kinase RcsC"/>
    <property type="match status" value="1"/>
</dbReference>
<name>A0A4Q9VKZ4_9HYPH</name>
<evidence type="ECO:0000256" key="1">
    <source>
        <dbReference type="ARBA" id="ARBA00000085"/>
    </source>
</evidence>
<keyword evidence="12" id="KW-0812">Transmembrane</keyword>
<dbReference type="SUPFAM" id="SSF47384">
    <property type="entry name" value="Homodimeric domain of signal transducing histidine kinase"/>
    <property type="match status" value="1"/>
</dbReference>
<dbReference type="SUPFAM" id="SSF55874">
    <property type="entry name" value="ATPase domain of HSP90 chaperone/DNA topoisomerase II/histidine kinase"/>
    <property type="match status" value="1"/>
</dbReference>
<evidence type="ECO:0000256" key="2">
    <source>
        <dbReference type="ARBA" id="ARBA00004370"/>
    </source>
</evidence>
<dbReference type="PANTHER" id="PTHR43711">
    <property type="entry name" value="TWO-COMPONENT HISTIDINE KINASE"/>
    <property type="match status" value="1"/>
</dbReference>
<gene>
    <name evidence="14" type="ORF">EYW49_14840</name>
</gene>
<feature type="transmembrane region" description="Helical" evidence="12">
    <location>
        <begin position="29"/>
        <end position="49"/>
    </location>
</feature>
<dbReference type="Pfam" id="PF02518">
    <property type="entry name" value="HATPase_c"/>
    <property type="match status" value="1"/>
</dbReference>
<sequence>MLNQALWVIDSFIPGKATMERADLSVARNFVFTHLIGPTLSQVIGVYLYRTDPEPGFACWTMITCITLFWVLPVIYRWTGNLPMVSILSVQLLTFTSLFGTFNYGGVSSPFLPWLSVALLLGFFYLAGRTLIVLGLFAVNFLVFVIAYLHFGFPEIVPLTQLESVGWISILSATVYMSWMAIYYANIMSMRSELEIEMERHRKTTENLVETKSRADDASRAKSIFLAKMSHEFRTPLNAIIGYSELVLETLEFEAGSPQTVSDLNRINASGKHLLALINDILDLSKIESDTVELTAVEFSLDRFCNDLAQTVEPMVAKNFNTLSLQGVGRLGTVVADETKLRQILLNLLSNAAKFTNRGAVTLGVKRQKISDLDWVEFRVVDTGIGIASTELQKLFANYQQASASTSRKYGGTGLGLAISQRLSAFMGGSIAVTSEPGRGSCFTVRVPVTGPAEPTSSLFFDSSPKSLATVI</sequence>
<keyword evidence="6" id="KW-0547">Nucleotide-binding</keyword>
<comment type="caution">
    <text evidence="14">The sequence shown here is derived from an EMBL/GenBank/DDBJ whole genome shotgun (WGS) entry which is preliminary data.</text>
</comment>
<proteinExistence type="predicted"/>
<feature type="transmembrane region" description="Helical" evidence="12">
    <location>
        <begin position="55"/>
        <end position="75"/>
    </location>
</feature>
<keyword evidence="7" id="KW-0418">Kinase</keyword>
<dbReference type="PANTHER" id="PTHR43711:SF26">
    <property type="entry name" value="SENSOR HISTIDINE KINASE RCSC"/>
    <property type="match status" value="1"/>
</dbReference>
<evidence type="ECO:0000256" key="12">
    <source>
        <dbReference type="SAM" id="Phobius"/>
    </source>
</evidence>
<keyword evidence="4" id="KW-0597">Phosphoprotein</keyword>
<organism evidence="14 15">
    <name type="scientific">Siculibacillus lacustris</name>
    <dbReference type="NCBI Taxonomy" id="1549641"/>
    <lineage>
        <taxon>Bacteria</taxon>
        <taxon>Pseudomonadati</taxon>
        <taxon>Pseudomonadota</taxon>
        <taxon>Alphaproteobacteria</taxon>
        <taxon>Hyphomicrobiales</taxon>
        <taxon>Ancalomicrobiaceae</taxon>
        <taxon>Siculibacillus</taxon>
    </lineage>
</organism>
<keyword evidence="5" id="KW-0808">Transferase</keyword>
<dbReference type="Proteomes" id="UP000292781">
    <property type="component" value="Unassembled WGS sequence"/>
</dbReference>
<dbReference type="InterPro" id="IPR050736">
    <property type="entry name" value="Sensor_HK_Regulatory"/>
</dbReference>
<dbReference type="CDD" id="cd00082">
    <property type="entry name" value="HisKA"/>
    <property type="match status" value="1"/>
</dbReference>
<feature type="transmembrane region" description="Helical" evidence="12">
    <location>
        <begin position="111"/>
        <end position="127"/>
    </location>
</feature>
<evidence type="ECO:0000256" key="4">
    <source>
        <dbReference type="ARBA" id="ARBA00022553"/>
    </source>
</evidence>
<dbReference type="SMART" id="SM00388">
    <property type="entry name" value="HisKA"/>
    <property type="match status" value="1"/>
</dbReference>
<dbReference type="EC" id="2.7.13.3" evidence="3"/>
<dbReference type="InterPro" id="IPR003594">
    <property type="entry name" value="HATPase_dom"/>
</dbReference>
<evidence type="ECO:0000256" key="8">
    <source>
        <dbReference type="ARBA" id="ARBA00022840"/>
    </source>
</evidence>
<keyword evidence="10 12" id="KW-0472">Membrane</keyword>
<dbReference type="Gene3D" id="3.30.565.10">
    <property type="entry name" value="Histidine kinase-like ATPase, C-terminal domain"/>
    <property type="match status" value="1"/>
</dbReference>
<reference evidence="14 15" key="1">
    <citation type="submission" date="2019-02" db="EMBL/GenBank/DDBJ databases">
        <title>Siculibacillus lacustris gen. nov., sp. nov., a new rosette-forming bacterium isolated from a freshwater crater lake (Lake St. Ana, Romania).</title>
        <authorList>
            <person name="Felfoldi T."/>
            <person name="Marton Z."/>
            <person name="Szabo A."/>
            <person name="Mentes A."/>
            <person name="Boka K."/>
            <person name="Marialigeti K."/>
            <person name="Mathe I."/>
            <person name="Koncz M."/>
            <person name="Schumann P."/>
            <person name="Toth E."/>
        </authorList>
    </citation>
    <scope>NUCLEOTIDE SEQUENCE [LARGE SCALE GENOMIC DNA]</scope>
    <source>
        <strain evidence="14 15">SA-279</strain>
    </source>
</reference>
<dbReference type="InterPro" id="IPR036890">
    <property type="entry name" value="HATPase_C_sf"/>
</dbReference>
<comment type="subcellular location">
    <subcellularLocation>
        <location evidence="2">Membrane</location>
    </subcellularLocation>
</comment>
<evidence type="ECO:0000313" key="14">
    <source>
        <dbReference type="EMBL" id="TBW36120.1"/>
    </source>
</evidence>
<evidence type="ECO:0000256" key="5">
    <source>
        <dbReference type="ARBA" id="ARBA00022679"/>
    </source>
</evidence>
<evidence type="ECO:0000256" key="7">
    <source>
        <dbReference type="ARBA" id="ARBA00022777"/>
    </source>
</evidence>
<accession>A0A4Q9VKZ4</accession>
<dbReference type="PRINTS" id="PR00344">
    <property type="entry name" value="BCTRLSENSOR"/>
</dbReference>
<dbReference type="Gene3D" id="1.10.287.130">
    <property type="match status" value="1"/>
</dbReference>
<dbReference type="SMART" id="SM00387">
    <property type="entry name" value="HATPase_c"/>
    <property type="match status" value="1"/>
</dbReference>
<feature type="transmembrane region" description="Helical" evidence="12">
    <location>
        <begin position="165"/>
        <end position="185"/>
    </location>
</feature>
<keyword evidence="11" id="KW-0131">Cell cycle</keyword>
<dbReference type="GO" id="GO:0005524">
    <property type="term" value="F:ATP binding"/>
    <property type="evidence" value="ECO:0007669"/>
    <property type="project" value="UniProtKB-KW"/>
</dbReference>
<dbReference type="FunFam" id="1.10.287.130:FF:000038">
    <property type="entry name" value="Sensory transduction histidine kinase"/>
    <property type="match status" value="1"/>
</dbReference>
<feature type="transmembrane region" description="Helical" evidence="12">
    <location>
        <begin position="134"/>
        <end position="153"/>
    </location>
</feature>
<evidence type="ECO:0000256" key="10">
    <source>
        <dbReference type="ARBA" id="ARBA00023136"/>
    </source>
</evidence>
<keyword evidence="8" id="KW-0067">ATP-binding</keyword>
<keyword evidence="12" id="KW-1133">Transmembrane helix</keyword>
<dbReference type="RefSeq" id="WP_131310372.1">
    <property type="nucleotide sequence ID" value="NZ_SJFN01000022.1"/>
</dbReference>
<feature type="domain" description="Histidine kinase" evidence="13">
    <location>
        <begin position="228"/>
        <end position="451"/>
    </location>
</feature>
<dbReference type="InterPro" id="IPR004358">
    <property type="entry name" value="Sig_transdc_His_kin-like_C"/>
</dbReference>
<evidence type="ECO:0000256" key="6">
    <source>
        <dbReference type="ARBA" id="ARBA00022741"/>
    </source>
</evidence>
<dbReference type="OrthoDB" id="9810730at2"/>
<dbReference type="GO" id="GO:0000155">
    <property type="term" value="F:phosphorelay sensor kinase activity"/>
    <property type="evidence" value="ECO:0007669"/>
    <property type="project" value="InterPro"/>
</dbReference>
<dbReference type="AlphaFoldDB" id="A0A4Q9VKZ4"/>
<keyword evidence="15" id="KW-1185">Reference proteome</keyword>
<dbReference type="InterPro" id="IPR036097">
    <property type="entry name" value="HisK_dim/P_sf"/>
</dbReference>
<evidence type="ECO:0000313" key="15">
    <source>
        <dbReference type="Proteomes" id="UP000292781"/>
    </source>
</evidence>